<evidence type="ECO:0000313" key="3">
    <source>
        <dbReference type="EMBL" id="KPH82322.1"/>
    </source>
</evidence>
<dbReference type="GO" id="GO:0016747">
    <property type="term" value="F:acyltransferase activity, transferring groups other than amino-acyl groups"/>
    <property type="evidence" value="ECO:0007669"/>
    <property type="project" value="InterPro"/>
</dbReference>
<feature type="transmembrane region" description="Helical" evidence="1">
    <location>
        <begin position="213"/>
        <end position="230"/>
    </location>
</feature>
<dbReference type="PANTHER" id="PTHR23028:SF131">
    <property type="entry name" value="BLR2367 PROTEIN"/>
    <property type="match status" value="1"/>
</dbReference>
<feature type="transmembrane region" description="Helical" evidence="1">
    <location>
        <begin position="37"/>
        <end position="63"/>
    </location>
</feature>
<evidence type="ECO:0000313" key="4">
    <source>
        <dbReference type="Proteomes" id="UP000037822"/>
    </source>
</evidence>
<comment type="caution">
    <text evidence="3">The sequence shown here is derived from an EMBL/GenBank/DDBJ whole genome shotgun (WGS) entry which is preliminary data.</text>
</comment>
<dbReference type="InterPro" id="IPR002656">
    <property type="entry name" value="Acyl_transf_3_dom"/>
</dbReference>
<gene>
    <name evidence="3" type="ORF">AE618_03935</name>
</gene>
<accession>A0A0N1F794</accession>
<keyword evidence="4" id="KW-1185">Reference proteome</keyword>
<proteinExistence type="predicted"/>
<name>A0A0N1F794_9HYPH</name>
<reference evidence="3 4" key="1">
    <citation type="submission" date="2015-07" db="EMBL/GenBank/DDBJ databases">
        <title>Whole genome sequencing of Bosea vaviloviae isolated from cave pool.</title>
        <authorList>
            <person name="Tan N.E.H."/>
            <person name="Lee Y.P."/>
            <person name="Gan H.M."/>
            <person name="Barton H."/>
            <person name="Savka M.A."/>
        </authorList>
    </citation>
    <scope>NUCLEOTIDE SEQUENCE [LARGE SCALE GENOMIC DNA]</scope>
    <source>
        <strain evidence="3 4">SD260</strain>
    </source>
</reference>
<dbReference type="GO" id="GO:0000271">
    <property type="term" value="P:polysaccharide biosynthetic process"/>
    <property type="evidence" value="ECO:0007669"/>
    <property type="project" value="TreeGrafter"/>
</dbReference>
<feature type="transmembrane region" description="Helical" evidence="1">
    <location>
        <begin position="307"/>
        <end position="327"/>
    </location>
</feature>
<sequence>MQALRAVAALLVVVGHALHETETIAALVGRAAPDLSFIYWGFGVDIFFVISGFIMTYTSAGLFGQRGAWRIFLTRRLTRIVPLYWLLTTVLLIGGAIAPRLLNVPIDDWRHVLASYAFIPSLRVPGEIRPVMALGWTLNMEMFFYVLFAGALTLPFRRGMTALAVVIGALALFGMIVRPEQVQLAFWSQSIILEFLMGCLLGAAYLKGARLSPTAAVMVAGVGILGMVKFGGPEIEAGLPEALRWGVPALLIVAAAGLARSATSRGMLWLAVLGNASYSLYLVHPFVLRPMRNLWTHFVGGALPLTAYVAAAMLLATIVAILTYRFVERPLLRWAQRATTDATKPGLRVADRAATLS</sequence>
<keyword evidence="1" id="KW-1133">Transmembrane helix</keyword>
<evidence type="ECO:0000259" key="2">
    <source>
        <dbReference type="Pfam" id="PF01757"/>
    </source>
</evidence>
<feature type="transmembrane region" description="Helical" evidence="1">
    <location>
        <begin position="266"/>
        <end position="287"/>
    </location>
</feature>
<dbReference type="AlphaFoldDB" id="A0A0N1F794"/>
<feature type="transmembrane region" description="Helical" evidence="1">
    <location>
        <begin position="83"/>
        <end position="102"/>
    </location>
</feature>
<feature type="transmembrane region" description="Helical" evidence="1">
    <location>
        <begin position="161"/>
        <end position="178"/>
    </location>
</feature>
<feature type="transmembrane region" description="Helical" evidence="1">
    <location>
        <begin position="133"/>
        <end position="154"/>
    </location>
</feature>
<dbReference type="PATRIC" id="fig|1526658.3.peg.3122"/>
<feature type="domain" description="Acyltransferase 3" evidence="2">
    <location>
        <begin position="3"/>
        <end position="324"/>
    </location>
</feature>
<keyword evidence="1" id="KW-0812">Transmembrane</keyword>
<dbReference type="Pfam" id="PF01757">
    <property type="entry name" value="Acyl_transf_3"/>
    <property type="match status" value="1"/>
</dbReference>
<organism evidence="3 4">
    <name type="scientific">Bosea vaviloviae</name>
    <dbReference type="NCBI Taxonomy" id="1526658"/>
    <lineage>
        <taxon>Bacteria</taxon>
        <taxon>Pseudomonadati</taxon>
        <taxon>Pseudomonadota</taxon>
        <taxon>Alphaproteobacteria</taxon>
        <taxon>Hyphomicrobiales</taxon>
        <taxon>Boseaceae</taxon>
        <taxon>Bosea</taxon>
    </lineage>
</organism>
<dbReference type="Proteomes" id="UP000037822">
    <property type="component" value="Unassembled WGS sequence"/>
</dbReference>
<dbReference type="EMBL" id="LGSZ01000022">
    <property type="protein sequence ID" value="KPH82322.1"/>
    <property type="molecule type" value="Genomic_DNA"/>
</dbReference>
<protein>
    <recommendedName>
        <fullName evidence="2">Acyltransferase 3 domain-containing protein</fullName>
    </recommendedName>
</protein>
<dbReference type="PANTHER" id="PTHR23028">
    <property type="entry name" value="ACETYLTRANSFERASE"/>
    <property type="match status" value="1"/>
</dbReference>
<keyword evidence="1" id="KW-0472">Membrane</keyword>
<dbReference type="GO" id="GO:0016020">
    <property type="term" value="C:membrane"/>
    <property type="evidence" value="ECO:0007669"/>
    <property type="project" value="TreeGrafter"/>
</dbReference>
<evidence type="ECO:0000256" key="1">
    <source>
        <dbReference type="SAM" id="Phobius"/>
    </source>
</evidence>
<feature type="transmembrane region" description="Helical" evidence="1">
    <location>
        <begin position="242"/>
        <end position="259"/>
    </location>
</feature>
<dbReference type="InterPro" id="IPR050879">
    <property type="entry name" value="Acyltransferase_3"/>
</dbReference>
<feature type="transmembrane region" description="Helical" evidence="1">
    <location>
        <begin position="184"/>
        <end position="206"/>
    </location>
</feature>